<dbReference type="EMBL" id="JAGKQM010000003">
    <property type="protein sequence ID" value="KAH0935111.1"/>
    <property type="molecule type" value="Genomic_DNA"/>
</dbReference>
<proteinExistence type="predicted"/>
<dbReference type="Pfam" id="PF08506">
    <property type="entry name" value="Cse1"/>
    <property type="match status" value="1"/>
</dbReference>
<evidence type="ECO:0000259" key="3">
    <source>
        <dbReference type="Pfam" id="PF08506"/>
    </source>
</evidence>
<dbReference type="InterPro" id="IPR052308">
    <property type="entry name" value="PPR_domain-containing"/>
</dbReference>
<evidence type="ECO:0000313" key="5">
    <source>
        <dbReference type="Proteomes" id="UP000824890"/>
    </source>
</evidence>
<evidence type="ECO:0000256" key="1">
    <source>
        <dbReference type="ARBA" id="ARBA00022737"/>
    </source>
</evidence>
<keyword evidence="5" id="KW-1185">Reference proteome</keyword>
<dbReference type="Pfam" id="PF01535">
    <property type="entry name" value="PPR"/>
    <property type="match status" value="3"/>
</dbReference>
<dbReference type="InterPro" id="IPR013713">
    <property type="entry name" value="XPO2_central"/>
</dbReference>
<keyword evidence="1" id="KW-0677">Repeat</keyword>
<dbReference type="Pfam" id="PF12854">
    <property type="entry name" value="PPR_1"/>
    <property type="match status" value="1"/>
</dbReference>
<dbReference type="InterPro" id="IPR002885">
    <property type="entry name" value="PPR_rpt"/>
</dbReference>
<accession>A0ABQ8E0I8</accession>
<dbReference type="PANTHER" id="PTHR47937:SF7">
    <property type="entry name" value="EXPORTIN-2 CENTRAL DOMAIN-CONTAINING PROTEIN"/>
    <property type="match status" value="1"/>
</dbReference>
<gene>
    <name evidence="4" type="ORF">HID58_012228</name>
</gene>
<sequence length="684" mass="78397">MIYTGRAPRCLKELLSRWCCLSGRNLRSACTAVAGGQEMRGGGACLEWSCPLSFVRAFKTLFHTVSFFISRHVRICEAVFRPPQLGKAKRDIGEVVAFLYDFRVRSLIELSELDKAAQISRLAVCEESYHGWDTKVMMCNDIISSMCKAKRYDDAIALFHHFFNEHKDFFPDIATFNHIVKAFSISSVDSWTLENTTWLIIYYVLLNKTTMSGGHMGRAVVEATFVDYWFKQGEDAKAMEVYRSLISRNVCASTVNTLLEILFDNGKETEAWDLFNAMLTNNSLTYNRDTFGTVVNACFKLRLFKQALHTFKRPEFTRSSRCYATIIALFCEHGMMSQAQDLFDEICSAPEYLSPDVPTFRSLINGYAKAGRVDDAVRLQTFHDMFFPQLQLEGRESEDLKKSFRSLLELSIKWRIPTSHMFFMMMVLEKDDCCKVLEEKGTVRKVIKDVVVENIQVTAEEKTLFWKDFRKFITQDMEDSSHPKSRRRVVLQLFRILISKGSPRVIELFKTEVCKLVAKKPHWENWSSRGWRKKEGGIRLSCVLAEMDQALDVYSFATNHISKPILMLANIDRVPIMKAAALRLLLVAARHDHILISRSGDELLSILEMNIGAASNVVHSSSVLVVFLYKGLLTDEESKGKLEKSMVADNDSEYEFCREIEVPARLHHRHLVALKGFSAKKNER</sequence>
<dbReference type="InterPro" id="IPR011990">
    <property type="entry name" value="TPR-like_helical_dom_sf"/>
</dbReference>
<dbReference type="Gene3D" id="1.25.10.10">
    <property type="entry name" value="Leucine-rich Repeat Variant"/>
    <property type="match status" value="1"/>
</dbReference>
<organism evidence="4 5">
    <name type="scientific">Brassica napus</name>
    <name type="common">Rape</name>
    <dbReference type="NCBI Taxonomy" id="3708"/>
    <lineage>
        <taxon>Eukaryota</taxon>
        <taxon>Viridiplantae</taxon>
        <taxon>Streptophyta</taxon>
        <taxon>Embryophyta</taxon>
        <taxon>Tracheophyta</taxon>
        <taxon>Spermatophyta</taxon>
        <taxon>Magnoliopsida</taxon>
        <taxon>eudicotyledons</taxon>
        <taxon>Gunneridae</taxon>
        <taxon>Pentapetalae</taxon>
        <taxon>rosids</taxon>
        <taxon>malvids</taxon>
        <taxon>Brassicales</taxon>
        <taxon>Brassicaceae</taxon>
        <taxon>Brassiceae</taxon>
        <taxon>Brassica</taxon>
    </lineage>
</organism>
<protein>
    <recommendedName>
        <fullName evidence="3">Exportin-2 central domain-containing protein</fullName>
    </recommendedName>
</protein>
<feature type="repeat" description="PPR" evidence="2">
    <location>
        <begin position="356"/>
        <end position="392"/>
    </location>
</feature>
<comment type="caution">
    <text evidence="4">The sequence shown here is derived from an EMBL/GenBank/DDBJ whole genome shotgun (WGS) entry which is preliminary data.</text>
</comment>
<evidence type="ECO:0000313" key="4">
    <source>
        <dbReference type="EMBL" id="KAH0935111.1"/>
    </source>
</evidence>
<dbReference type="Gene3D" id="1.25.40.10">
    <property type="entry name" value="Tetratricopeptide repeat domain"/>
    <property type="match status" value="2"/>
</dbReference>
<reference evidence="4 5" key="1">
    <citation type="submission" date="2021-05" db="EMBL/GenBank/DDBJ databases">
        <title>Genome Assembly of Synthetic Allotetraploid Brassica napus Reveals Homoeologous Exchanges between Subgenomes.</title>
        <authorList>
            <person name="Davis J.T."/>
        </authorList>
    </citation>
    <scope>NUCLEOTIDE SEQUENCE [LARGE SCALE GENOMIC DNA]</scope>
    <source>
        <strain evidence="5">cv. Da-Ae</strain>
        <tissue evidence="4">Seedling</tissue>
    </source>
</reference>
<dbReference type="PANTHER" id="PTHR47937">
    <property type="entry name" value="PLASTID TRANSCRIPTIONALLY ACTIVE CHROMOSOME 2-LIKE PROTEIN"/>
    <property type="match status" value="1"/>
</dbReference>
<dbReference type="PROSITE" id="PS51375">
    <property type="entry name" value="PPR"/>
    <property type="match status" value="1"/>
</dbReference>
<dbReference type="Proteomes" id="UP000824890">
    <property type="component" value="Unassembled WGS sequence"/>
</dbReference>
<feature type="domain" description="Exportin-2 central" evidence="3">
    <location>
        <begin position="420"/>
        <end position="622"/>
    </location>
</feature>
<dbReference type="InterPro" id="IPR011989">
    <property type="entry name" value="ARM-like"/>
</dbReference>
<name>A0ABQ8E0I8_BRANA</name>
<dbReference type="NCBIfam" id="TIGR00756">
    <property type="entry name" value="PPR"/>
    <property type="match status" value="2"/>
</dbReference>
<evidence type="ECO:0000256" key="2">
    <source>
        <dbReference type="PROSITE-ProRule" id="PRU00708"/>
    </source>
</evidence>